<evidence type="ECO:0000256" key="4">
    <source>
        <dbReference type="ARBA" id="ARBA00022692"/>
    </source>
</evidence>
<comment type="subcellular location">
    <subcellularLocation>
        <location evidence="1">Membrane</location>
        <topology evidence="1">Multi-pass membrane protein</topology>
    </subcellularLocation>
</comment>
<dbReference type="Proteomes" id="UP001152649">
    <property type="component" value="Unassembled WGS sequence"/>
</dbReference>
<feature type="transmembrane region" description="Helical" evidence="8">
    <location>
        <begin position="446"/>
        <end position="468"/>
    </location>
</feature>
<organism evidence="10 11">
    <name type="scientific">Penicillium salamii</name>
    <dbReference type="NCBI Taxonomy" id="1612424"/>
    <lineage>
        <taxon>Eukaryota</taxon>
        <taxon>Fungi</taxon>
        <taxon>Dikarya</taxon>
        <taxon>Ascomycota</taxon>
        <taxon>Pezizomycotina</taxon>
        <taxon>Eurotiomycetes</taxon>
        <taxon>Eurotiomycetidae</taxon>
        <taxon>Eurotiales</taxon>
        <taxon>Aspergillaceae</taxon>
        <taxon>Penicillium</taxon>
    </lineage>
</organism>
<evidence type="ECO:0000256" key="3">
    <source>
        <dbReference type="ARBA" id="ARBA00022448"/>
    </source>
</evidence>
<dbReference type="PANTHER" id="PTHR48022">
    <property type="entry name" value="PLASTIDIC GLUCOSE TRANSPORTER 4"/>
    <property type="match status" value="1"/>
</dbReference>
<feature type="domain" description="Major facilitator superfamily (MFS) profile" evidence="9">
    <location>
        <begin position="100"/>
        <end position="540"/>
    </location>
</feature>
<dbReference type="GO" id="GO:0016020">
    <property type="term" value="C:membrane"/>
    <property type="evidence" value="ECO:0007669"/>
    <property type="project" value="UniProtKB-SubCell"/>
</dbReference>
<keyword evidence="5 8" id="KW-1133">Transmembrane helix</keyword>
<dbReference type="SUPFAM" id="SSF103473">
    <property type="entry name" value="MFS general substrate transporter"/>
    <property type="match status" value="1"/>
</dbReference>
<evidence type="ECO:0000256" key="7">
    <source>
        <dbReference type="RuleBase" id="RU003346"/>
    </source>
</evidence>
<dbReference type="FunFam" id="1.20.1250.20:FF:000078">
    <property type="entry name" value="MFS maltose transporter, putative"/>
    <property type="match status" value="1"/>
</dbReference>
<evidence type="ECO:0000313" key="10">
    <source>
        <dbReference type="EMBL" id="CAG8398594.1"/>
    </source>
</evidence>
<evidence type="ECO:0000256" key="2">
    <source>
        <dbReference type="ARBA" id="ARBA00010992"/>
    </source>
</evidence>
<feature type="transmembrane region" description="Helical" evidence="8">
    <location>
        <begin position="179"/>
        <end position="202"/>
    </location>
</feature>
<keyword evidence="4 8" id="KW-0812">Transmembrane</keyword>
<dbReference type="Gene3D" id="1.20.1250.20">
    <property type="entry name" value="MFS general substrate transporter like domains"/>
    <property type="match status" value="1"/>
</dbReference>
<feature type="transmembrane region" description="Helical" evidence="8">
    <location>
        <begin position="518"/>
        <end position="536"/>
    </location>
</feature>
<dbReference type="PROSITE" id="PS50850">
    <property type="entry name" value="MFS"/>
    <property type="match status" value="1"/>
</dbReference>
<comment type="similarity">
    <text evidence="2 7">Belongs to the major facilitator superfamily. Sugar transporter (TC 2.A.1.1) family.</text>
</comment>
<evidence type="ECO:0000256" key="8">
    <source>
        <dbReference type="SAM" id="Phobius"/>
    </source>
</evidence>
<evidence type="ECO:0000313" key="11">
    <source>
        <dbReference type="Proteomes" id="UP001152649"/>
    </source>
</evidence>
<dbReference type="InterPro" id="IPR005828">
    <property type="entry name" value="MFS_sugar_transport-like"/>
</dbReference>
<evidence type="ECO:0000256" key="1">
    <source>
        <dbReference type="ARBA" id="ARBA00004141"/>
    </source>
</evidence>
<dbReference type="PANTHER" id="PTHR48022:SF57">
    <property type="entry name" value="MALTOSE TRANSPORTER, PUTATIVE (AFU_ORTHOLOGUE AFUA_4G00150)-RELATED"/>
    <property type="match status" value="1"/>
</dbReference>
<evidence type="ECO:0000259" key="9">
    <source>
        <dbReference type="PROSITE" id="PS50850"/>
    </source>
</evidence>
<keyword evidence="11" id="KW-1185">Reference proteome</keyword>
<dbReference type="Pfam" id="PF00083">
    <property type="entry name" value="Sugar_tr"/>
    <property type="match status" value="1"/>
</dbReference>
<dbReference type="InterPro" id="IPR003663">
    <property type="entry name" value="Sugar/inositol_transpt"/>
</dbReference>
<dbReference type="GO" id="GO:0005351">
    <property type="term" value="F:carbohydrate:proton symporter activity"/>
    <property type="evidence" value="ECO:0007669"/>
    <property type="project" value="TreeGrafter"/>
</dbReference>
<dbReference type="InterPro" id="IPR020846">
    <property type="entry name" value="MFS_dom"/>
</dbReference>
<evidence type="ECO:0000256" key="6">
    <source>
        <dbReference type="ARBA" id="ARBA00023136"/>
    </source>
</evidence>
<feature type="transmembrane region" description="Helical" evidence="8">
    <location>
        <begin position="273"/>
        <end position="294"/>
    </location>
</feature>
<comment type="caution">
    <text evidence="10">The sequence shown here is derived from an EMBL/GenBank/DDBJ whole genome shotgun (WGS) entry which is preliminary data.</text>
</comment>
<evidence type="ECO:0000256" key="5">
    <source>
        <dbReference type="ARBA" id="ARBA00022989"/>
    </source>
</evidence>
<dbReference type="InterPro" id="IPR036259">
    <property type="entry name" value="MFS_trans_sf"/>
</dbReference>
<dbReference type="InterPro" id="IPR050360">
    <property type="entry name" value="MFS_Sugar_Transporters"/>
</dbReference>
<accession>A0A9W4JH30</accession>
<dbReference type="PROSITE" id="PS00217">
    <property type="entry name" value="SUGAR_TRANSPORT_2"/>
    <property type="match status" value="1"/>
</dbReference>
<name>A0A9W4JH30_9EURO</name>
<dbReference type="InterPro" id="IPR005829">
    <property type="entry name" value="Sugar_transporter_CS"/>
</dbReference>
<dbReference type="EMBL" id="CAJVPG010000355">
    <property type="protein sequence ID" value="CAG8398594.1"/>
    <property type="molecule type" value="Genomic_DNA"/>
</dbReference>
<proteinExistence type="inferred from homology"/>
<dbReference type="AlphaFoldDB" id="A0A9W4JH30"/>
<feature type="transmembrane region" description="Helical" evidence="8">
    <location>
        <begin position="97"/>
        <end position="117"/>
    </location>
</feature>
<gene>
    <name evidence="10" type="ORF">PSALAMII_LOCUS7544</name>
</gene>
<feature type="transmembrane region" description="Helical" evidence="8">
    <location>
        <begin position="417"/>
        <end position="440"/>
    </location>
</feature>
<protein>
    <recommendedName>
        <fullName evidence="9">Major facilitator superfamily (MFS) profile domain-containing protein</fullName>
    </recommendedName>
</protein>
<reference evidence="10" key="1">
    <citation type="submission" date="2021-07" db="EMBL/GenBank/DDBJ databases">
        <authorList>
            <person name="Branca A.L. A."/>
        </authorList>
    </citation>
    <scope>NUCLEOTIDE SEQUENCE</scope>
</reference>
<keyword evidence="6 8" id="KW-0472">Membrane</keyword>
<dbReference type="OrthoDB" id="6612291at2759"/>
<keyword evidence="3 7" id="KW-0813">Transport</keyword>
<sequence length="571" mass="63599">MCKCGSRSTPLNVSLPSNCSSSLSLPVTFYLIDIASEVAKMSSTNEKDDYASVEIQHSEVKSSEVLGNQELMNDAFDGENEEHQEGVWAAAQKHPWACFWAFVMCFTIVMESFDMFLNGNFVALPVFQRTYGVEHNGEWVIETKWQSALFQAGQCGAFVGVFLAGPITNRWGYRWTTMFALMLMNATIFISFFANSLTLLVVGQALEGVPWGFFIANSPAYASEIVPLALRGACTATLQMSWSIGSIIVAGATYAYNKRDDQWAWRVPLALQWLFPTPLLILVFLAPESPWWLIRRGRKEEALRSIERLGSKDPQKTQRSFAMIERTVQIESQMGGAPNLLDLLKGTDLRRTIITCLMYASQNFAGNLIANQATFFFEQAGINPNMAFQLNLINSCLQFVANALSWFLTAWFCRRTIYLWGTAVNVVLLVILGVCASITQTTATNYAQAVLGILISFVFAGAMGPISYTIISETSSVRLRALSTGVGRAAYYVAEIPMIYLASQMLNATGWNLAGKCGYVWGGTALVCWVSAYFWLPELKHRSYREADILFNRKISARKFKSTVIGVHENE</sequence>
<feature type="transmembrane region" description="Helical" evidence="8">
    <location>
        <begin position="148"/>
        <end position="167"/>
    </location>
</feature>
<dbReference type="NCBIfam" id="TIGR00879">
    <property type="entry name" value="SP"/>
    <property type="match status" value="1"/>
</dbReference>